<sequence length="381" mass="40973">MALRLDILQTDGRARRGELTTPRGAVQTPLFMPVGTAGSVKGVTPDQLHALGAQVLLANTYHLMLRPGADTVARLGGLHRMMAWDGPILTDSGGYQVFSLAHMRTLDDEGVTFQSHIDGAQVTLTPQSAVDIQRALGADIIMQLDECPPGDAPKSKVAGAVARSAVWAQRCKQRWLETDAPAQALFAIQQGGVHVDLRAESAERIVALDLPGYAVGGLSVGEGHDAMLGVLEHIDGQLPAGKPRYLMGVGEPRDILAAVQAGIDMFDCVLPTRNGRNAQALTWTGRVRLRNARWADDAGPLDDGCDCYACRNFSRGALRHLFMAKEMLGPTLVSIHNLNFFAQFMAAIRQAITDGTLAADAPRWLERMYPNADAALPDESP</sequence>
<keyword evidence="2" id="KW-0808">Transferase</keyword>
<dbReference type="InterPro" id="IPR050076">
    <property type="entry name" value="ArchSynthase1/Queuine_TRR"/>
</dbReference>
<evidence type="ECO:0000259" key="4">
    <source>
        <dbReference type="Pfam" id="PF01702"/>
    </source>
</evidence>
<dbReference type="GO" id="GO:0005829">
    <property type="term" value="C:cytosol"/>
    <property type="evidence" value="ECO:0007669"/>
    <property type="project" value="TreeGrafter"/>
</dbReference>
<evidence type="ECO:0000256" key="1">
    <source>
        <dbReference type="ARBA" id="ARBA00022676"/>
    </source>
</evidence>
<dbReference type="Gene3D" id="3.20.20.105">
    <property type="entry name" value="Queuine tRNA-ribosyltransferase-like"/>
    <property type="match status" value="1"/>
</dbReference>
<dbReference type="NCBIfam" id="TIGR00449">
    <property type="entry name" value="tgt_general"/>
    <property type="match status" value="1"/>
</dbReference>
<dbReference type="PANTHER" id="PTHR46499:SF1">
    <property type="entry name" value="QUEUINE TRNA-RIBOSYLTRANSFERASE"/>
    <property type="match status" value="1"/>
</dbReference>
<keyword evidence="1" id="KW-0328">Glycosyltransferase</keyword>
<comment type="caution">
    <text evidence="5">The sequence shown here is derived from an EMBL/GenBank/DDBJ whole genome shotgun (WGS) entry which is preliminary data.</text>
</comment>
<name>A0A0F9UGB9_9ZZZZ</name>
<evidence type="ECO:0000256" key="2">
    <source>
        <dbReference type="ARBA" id="ARBA00022679"/>
    </source>
</evidence>
<organism evidence="5">
    <name type="scientific">marine sediment metagenome</name>
    <dbReference type="NCBI Taxonomy" id="412755"/>
    <lineage>
        <taxon>unclassified sequences</taxon>
        <taxon>metagenomes</taxon>
        <taxon>ecological metagenomes</taxon>
    </lineage>
</organism>
<dbReference type="Pfam" id="PF01702">
    <property type="entry name" value="TGT"/>
    <property type="match status" value="1"/>
</dbReference>
<feature type="domain" description="tRNA-guanine(15) transglycosylase-like" evidence="4">
    <location>
        <begin position="13"/>
        <end position="368"/>
    </location>
</feature>
<gene>
    <name evidence="5" type="ORF">LCGC14_0269460</name>
</gene>
<dbReference type="NCBIfam" id="TIGR00430">
    <property type="entry name" value="Q_tRNA_tgt"/>
    <property type="match status" value="1"/>
</dbReference>
<dbReference type="InterPro" id="IPR036511">
    <property type="entry name" value="TGT-like_sf"/>
</dbReference>
<dbReference type="GO" id="GO:0008479">
    <property type="term" value="F:tRNA-guanosine(34) queuine transglycosylase activity"/>
    <property type="evidence" value="ECO:0007669"/>
    <property type="project" value="InterPro"/>
</dbReference>
<dbReference type="PANTHER" id="PTHR46499">
    <property type="entry name" value="QUEUINE TRNA-RIBOSYLTRANSFERASE"/>
    <property type="match status" value="1"/>
</dbReference>
<dbReference type="FunFam" id="3.20.20.105:FF:000001">
    <property type="entry name" value="Queuine tRNA-ribosyltransferase"/>
    <property type="match status" value="1"/>
</dbReference>
<accession>A0A0F9UGB9</accession>
<dbReference type="GO" id="GO:0008616">
    <property type="term" value="P:tRNA queuosine(34) biosynthetic process"/>
    <property type="evidence" value="ECO:0007669"/>
    <property type="project" value="TreeGrafter"/>
</dbReference>
<protein>
    <recommendedName>
        <fullName evidence="4">tRNA-guanine(15) transglycosylase-like domain-containing protein</fullName>
    </recommendedName>
</protein>
<dbReference type="HAMAP" id="MF_00168">
    <property type="entry name" value="Q_tRNA_Tgt"/>
    <property type="match status" value="1"/>
</dbReference>
<evidence type="ECO:0000256" key="3">
    <source>
        <dbReference type="ARBA" id="ARBA00022694"/>
    </source>
</evidence>
<keyword evidence="3" id="KW-0819">tRNA processing</keyword>
<proteinExistence type="inferred from homology"/>
<dbReference type="InterPro" id="IPR002616">
    <property type="entry name" value="tRNA_ribo_trans-like"/>
</dbReference>
<evidence type="ECO:0000313" key="5">
    <source>
        <dbReference type="EMBL" id="KKN86392.1"/>
    </source>
</evidence>
<reference evidence="5" key="1">
    <citation type="journal article" date="2015" name="Nature">
        <title>Complex archaea that bridge the gap between prokaryotes and eukaryotes.</title>
        <authorList>
            <person name="Spang A."/>
            <person name="Saw J.H."/>
            <person name="Jorgensen S.L."/>
            <person name="Zaremba-Niedzwiedzka K."/>
            <person name="Martijn J."/>
            <person name="Lind A.E."/>
            <person name="van Eijk R."/>
            <person name="Schleper C."/>
            <person name="Guy L."/>
            <person name="Ettema T.J."/>
        </authorList>
    </citation>
    <scope>NUCLEOTIDE SEQUENCE</scope>
</reference>
<dbReference type="InterPro" id="IPR004803">
    <property type="entry name" value="TGT"/>
</dbReference>
<dbReference type="AlphaFoldDB" id="A0A0F9UGB9"/>
<dbReference type="SUPFAM" id="SSF51713">
    <property type="entry name" value="tRNA-guanine transglycosylase"/>
    <property type="match status" value="1"/>
</dbReference>
<dbReference type="EMBL" id="LAZR01000148">
    <property type="protein sequence ID" value="KKN86392.1"/>
    <property type="molecule type" value="Genomic_DNA"/>
</dbReference>